<dbReference type="InterPro" id="IPR027417">
    <property type="entry name" value="P-loop_NTPase"/>
</dbReference>
<protein>
    <submittedName>
        <fullName evidence="3">ATP-binding protein</fullName>
    </submittedName>
</protein>
<sequence>MISKDLLVEVVESQKDDLNKKLLGLERTELEDYSLLQSHALIISGIRRCGKSTLLVQLLMKQFPQAFYMNFEDPRLYGFALADFQKLDILIEELDDKTIFFDEIQVVNGWERYVRQKLDQGLSNLVITGSNASLLSRELGTKLTGRHVTRELFPFSYAQFCQFEDLKKSPESTRDYMSLGGFPEYLKSKRQELLHQLLDDILLRDIAVRYRVRDVKSLQNLAIYLISNVAKPVSGNNLRKTLEIKATSTVMEYFSYLEESWLFFFVSKFSYSQRKQLVNPKKVYAIDTGLVTANTRSFSGDDGRRFENMVFLHFRRSYSEIYYFSEKGECDFVVFDRKGLVALVQVCWELNMDNIKRELDGLWEAMRFFDQKEALLVTFSQEDQFVQDGYAIKVLPFYQLPV</sequence>
<reference evidence="3" key="2">
    <citation type="submission" date="2020-09" db="EMBL/GenBank/DDBJ databases">
        <authorList>
            <person name="Sun Q."/>
            <person name="Kim S."/>
        </authorList>
    </citation>
    <scope>NUCLEOTIDE SEQUENCE</scope>
    <source>
        <strain evidence="3">KCTC 23224</strain>
    </source>
</reference>
<dbReference type="InterPro" id="IPR025420">
    <property type="entry name" value="DUF4143"/>
</dbReference>
<keyword evidence="3" id="KW-0547">Nucleotide-binding</keyword>
<dbReference type="GO" id="GO:0005524">
    <property type="term" value="F:ATP binding"/>
    <property type="evidence" value="ECO:0007669"/>
    <property type="project" value="UniProtKB-KW"/>
</dbReference>
<reference evidence="3" key="1">
    <citation type="journal article" date="2014" name="Int. J. Syst. Evol. Microbiol.">
        <title>Complete genome sequence of Corynebacterium casei LMG S-19264T (=DSM 44701T), isolated from a smear-ripened cheese.</title>
        <authorList>
            <consortium name="US DOE Joint Genome Institute (JGI-PGF)"/>
            <person name="Walter F."/>
            <person name="Albersmeier A."/>
            <person name="Kalinowski J."/>
            <person name="Ruckert C."/>
        </authorList>
    </citation>
    <scope>NUCLEOTIDE SEQUENCE</scope>
    <source>
        <strain evidence="3">KCTC 23224</strain>
    </source>
</reference>
<dbReference type="PANTHER" id="PTHR33295:SF8">
    <property type="entry name" value="AAA+ ATPASE DOMAIN-CONTAINING PROTEIN"/>
    <property type="match status" value="1"/>
</dbReference>
<dbReference type="RefSeq" id="WP_189580188.1">
    <property type="nucleotide sequence ID" value="NZ_BMYF01000007.1"/>
</dbReference>
<feature type="domain" description="DUF4143" evidence="2">
    <location>
        <begin position="204"/>
        <end position="348"/>
    </location>
</feature>
<name>A0A8J3CX92_9BACT</name>
<dbReference type="Pfam" id="PF13173">
    <property type="entry name" value="AAA_14"/>
    <property type="match status" value="1"/>
</dbReference>
<dbReference type="AlphaFoldDB" id="A0A8J3CX92"/>
<comment type="caution">
    <text evidence="3">The sequence shown here is derived from an EMBL/GenBank/DDBJ whole genome shotgun (WGS) entry which is preliminary data.</text>
</comment>
<dbReference type="Pfam" id="PF13635">
    <property type="entry name" value="DUF4143"/>
    <property type="match status" value="1"/>
</dbReference>
<keyword evidence="3" id="KW-0067">ATP-binding</keyword>
<accession>A0A8J3CX92</accession>
<dbReference type="PANTHER" id="PTHR33295">
    <property type="entry name" value="ATPASE"/>
    <property type="match status" value="1"/>
</dbReference>
<evidence type="ECO:0000259" key="1">
    <source>
        <dbReference type="Pfam" id="PF13173"/>
    </source>
</evidence>
<organism evidence="3 4">
    <name type="scientific">Mongoliitalea lutea</name>
    <dbReference type="NCBI Taxonomy" id="849756"/>
    <lineage>
        <taxon>Bacteria</taxon>
        <taxon>Pseudomonadati</taxon>
        <taxon>Bacteroidota</taxon>
        <taxon>Cytophagia</taxon>
        <taxon>Cytophagales</taxon>
        <taxon>Cyclobacteriaceae</taxon>
        <taxon>Mongoliitalea</taxon>
    </lineage>
</organism>
<dbReference type="Proteomes" id="UP000642809">
    <property type="component" value="Unassembled WGS sequence"/>
</dbReference>
<keyword evidence="4" id="KW-1185">Reference proteome</keyword>
<proteinExistence type="predicted"/>
<gene>
    <name evidence="3" type="ORF">GCM10008106_15110</name>
</gene>
<feature type="domain" description="AAA" evidence="1">
    <location>
        <begin position="38"/>
        <end position="161"/>
    </location>
</feature>
<dbReference type="SUPFAM" id="SSF52540">
    <property type="entry name" value="P-loop containing nucleoside triphosphate hydrolases"/>
    <property type="match status" value="1"/>
</dbReference>
<evidence type="ECO:0000313" key="3">
    <source>
        <dbReference type="EMBL" id="GHB34622.1"/>
    </source>
</evidence>
<dbReference type="InterPro" id="IPR041682">
    <property type="entry name" value="AAA_14"/>
</dbReference>
<dbReference type="EMBL" id="BMYF01000007">
    <property type="protein sequence ID" value="GHB34622.1"/>
    <property type="molecule type" value="Genomic_DNA"/>
</dbReference>
<evidence type="ECO:0000313" key="4">
    <source>
        <dbReference type="Proteomes" id="UP000642809"/>
    </source>
</evidence>
<evidence type="ECO:0000259" key="2">
    <source>
        <dbReference type="Pfam" id="PF13635"/>
    </source>
</evidence>